<evidence type="ECO:0000256" key="1">
    <source>
        <dbReference type="SAM" id="MobiDB-lite"/>
    </source>
</evidence>
<evidence type="ECO:0000313" key="2">
    <source>
        <dbReference type="EMBL" id="KAF6838968.1"/>
    </source>
</evidence>
<evidence type="ECO:0000313" key="3">
    <source>
        <dbReference type="Proteomes" id="UP000639643"/>
    </source>
</evidence>
<gene>
    <name evidence="2" type="ORF">CMUS01_04429</name>
</gene>
<accession>A0A8H6NN62</accession>
<dbReference type="Proteomes" id="UP000639643">
    <property type="component" value="Unassembled WGS sequence"/>
</dbReference>
<organism evidence="2 3">
    <name type="scientific">Colletotrichum musicola</name>
    <dbReference type="NCBI Taxonomy" id="2175873"/>
    <lineage>
        <taxon>Eukaryota</taxon>
        <taxon>Fungi</taxon>
        <taxon>Dikarya</taxon>
        <taxon>Ascomycota</taxon>
        <taxon>Pezizomycotina</taxon>
        <taxon>Sordariomycetes</taxon>
        <taxon>Hypocreomycetidae</taxon>
        <taxon>Glomerellales</taxon>
        <taxon>Glomerellaceae</taxon>
        <taxon>Colletotrichum</taxon>
        <taxon>Colletotrichum orchidearum species complex</taxon>
    </lineage>
</organism>
<name>A0A8H6NN62_9PEZI</name>
<dbReference type="AlphaFoldDB" id="A0A8H6NN62"/>
<reference evidence="2" key="1">
    <citation type="journal article" date="2020" name="Phytopathology">
        <title>Genome Sequence Resources of Colletotrichum truncatum, C. plurivorum, C. musicola, and C. sojae: Four Species Pathogenic to Soybean (Glycine max).</title>
        <authorList>
            <person name="Rogerio F."/>
            <person name="Boufleur T.R."/>
            <person name="Ciampi-Guillardi M."/>
            <person name="Sukno S.A."/>
            <person name="Thon M.R."/>
            <person name="Massola Junior N.S."/>
            <person name="Baroncelli R."/>
        </authorList>
    </citation>
    <scope>NUCLEOTIDE SEQUENCE</scope>
    <source>
        <strain evidence="2">LFN0074</strain>
    </source>
</reference>
<dbReference type="OrthoDB" id="10536696at2759"/>
<keyword evidence="3" id="KW-1185">Reference proteome</keyword>
<feature type="region of interest" description="Disordered" evidence="1">
    <location>
        <begin position="1"/>
        <end position="32"/>
    </location>
</feature>
<feature type="compositionally biased region" description="Low complexity" evidence="1">
    <location>
        <begin position="1"/>
        <end position="14"/>
    </location>
</feature>
<sequence>MPVSHSYHSVSHPPTTLGSSHPNTNPPVHAPDARRHKDELIPLHSVASSPITPRKQNLLSTAALPIGFALPLSIRTLINPINCTRRSHHTTIGLSHPLHWAAMHPRHPQLHPFVLRPRSRSWQITCLLPPPPVCSQLPTAQSATRH</sequence>
<protein>
    <submittedName>
        <fullName evidence="2">Uncharacterized protein</fullName>
    </submittedName>
</protein>
<proteinExistence type="predicted"/>
<comment type="caution">
    <text evidence="2">The sequence shown here is derived from an EMBL/GenBank/DDBJ whole genome shotgun (WGS) entry which is preliminary data.</text>
</comment>
<dbReference type="EMBL" id="WIGM01000120">
    <property type="protein sequence ID" value="KAF6838968.1"/>
    <property type="molecule type" value="Genomic_DNA"/>
</dbReference>